<reference evidence="4" key="3">
    <citation type="submission" date="2019-06" db="EMBL/GenBank/DDBJ databases">
        <authorList>
            <consortium name="NCBI Pathogen Detection Project"/>
        </authorList>
    </citation>
    <scope>NUCLEOTIDE SEQUENCE</scope>
    <source>
        <strain evidence="4">Salmonella enterica</strain>
    </source>
</reference>
<name>A0A077W676_SALTM</name>
<sequence length="67" mass="7829">MKMFFTPYVRIVFYFCALIFIVYSFSDFFQGVPDSTFFSAVITLLVIGTIVARHLDRKKSLKYTSQI</sequence>
<keyword evidence="1" id="KW-1133">Transmembrane helix</keyword>
<evidence type="ECO:0000313" key="3">
    <source>
        <dbReference type="EMBL" id="EDA7614670.1"/>
    </source>
</evidence>
<accession>A0A077W676</accession>
<dbReference type="EMBL" id="AALLDS010000027">
    <property type="protein sequence ID" value="EDA7614670.1"/>
    <property type="molecule type" value="Genomic_DNA"/>
</dbReference>
<proteinExistence type="predicted"/>
<evidence type="ECO:0000313" key="2">
    <source>
        <dbReference type="EMBL" id="ECA5342698.1"/>
    </source>
</evidence>
<reference evidence="4" key="1">
    <citation type="journal article" date="2018" name="Genome Biol.">
        <title>SKESA: strategic k-mer extension for scrupulous assemblies.</title>
        <authorList>
            <person name="Souvorov A."/>
            <person name="Agarwala R."/>
            <person name="Lipman D.J."/>
        </authorList>
    </citation>
    <scope>NUCLEOTIDE SEQUENCE</scope>
    <source>
        <strain evidence="4">Salmonella enterica</strain>
    </source>
</reference>
<feature type="transmembrane region" description="Helical" evidence="1">
    <location>
        <begin position="7"/>
        <end position="25"/>
    </location>
</feature>
<protein>
    <recommendedName>
        <fullName evidence="5">Inner membrane protein</fullName>
    </recommendedName>
</protein>
<organism evidence="2">
    <name type="scientific">Salmonella typhimurium</name>
    <dbReference type="NCBI Taxonomy" id="90371"/>
    <lineage>
        <taxon>Bacteria</taxon>
        <taxon>Pseudomonadati</taxon>
        <taxon>Pseudomonadota</taxon>
        <taxon>Gammaproteobacteria</taxon>
        <taxon>Enterobacterales</taxon>
        <taxon>Enterobacteriaceae</taxon>
        <taxon>Salmonella</taxon>
    </lineage>
</organism>
<comment type="caution">
    <text evidence="2">The sequence shown here is derived from an EMBL/GenBank/DDBJ whole genome shotgun (WGS) entry which is preliminary data.</text>
</comment>
<dbReference type="AlphaFoldDB" id="A0A077W676"/>
<keyword evidence="1" id="KW-0472">Membrane</keyword>
<feature type="transmembrane region" description="Helical" evidence="1">
    <location>
        <begin position="37"/>
        <end position="55"/>
    </location>
</feature>
<gene>
    <name evidence="3" type="ORF">A3V89_18065</name>
    <name evidence="2" type="ORF">ELS01_20160</name>
    <name evidence="4" type="ORF">GJE27_22615</name>
</gene>
<evidence type="ECO:0000256" key="1">
    <source>
        <dbReference type="SAM" id="Phobius"/>
    </source>
</evidence>
<dbReference type="EMBL" id="AAHUQY010000021">
    <property type="protein sequence ID" value="ECA5342698.1"/>
    <property type="molecule type" value="Genomic_DNA"/>
</dbReference>
<reference evidence="2" key="2">
    <citation type="submission" date="2018-12" db="EMBL/GenBank/DDBJ databases">
        <authorList>
            <person name="Ashton P.M."/>
            <person name="Dallman T."/>
            <person name="Nair S."/>
            <person name="De Pinna E."/>
            <person name="Peters T."/>
            <person name="Grant K."/>
        </authorList>
    </citation>
    <scope>NUCLEOTIDE SEQUENCE</scope>
    <source>
        <strain evidence="3">116039</strain>
        <strain evidence="2">582921</strain>
    </source>
</reference>
<dbReference type="EMBL" id="DAAGLI010000026">
    <property type="protein sequence ID" value="HAB3532577.1"/>
    <property type="molecule type" value="Genomic_DNA"/>
</dbReference>
<keyword evidence="1" id="KW-0812">Transmembrane</keyword>
<evidence type="ECO:0008006" key="5">
    <source>
        <dbReference type="Google" id="ProtNLM"/>
    </source>
</evidence>
<dbReference type="RefSeq" id="WP_000781547.1">
    <property type="nucleotide sequence ID" value="NC_024983.1"/>
</dbReference>
<evidence type="ECO:0000313" key="4">
    <source>
        <dbReference type="EMBL" id="HAB3532577.1"/>
    </source>
</evidence>